<organism evidence="1">
    <name type="scientific">Bacteroides intestinalis</name>
    <dbReference type="NCBI Taxonomy" id="329854"/>
    <lineage>
        <taxon>Bacteria</taxon>
        <taxon>Pseudomonadati</taxon>
        <taxon>Bacteroidota</taxon>
        <taxon>Bacteroidia</taxon>
        <taxon>Bacteroidales</taxon>
        <taxon>Bacteroidaceae</taxon>
        <taxon>Bacteroides</taxon>
    </lineage>
</organism>
<protein>
    <recommendedName>
        <fullName evidence="3">Fimbrillin family protein</fullName>
    </recommendedName>
</protein>
<evidence type="ECO:0008006" key="3">
    <source>
        <dbReference type="Google" id="ProtNLM"/>
    </source>
</evidence>
<dbReference type="CDD" id="cd13121">
    <property type="entry name" value="BF2867_like_C"/>
    <property type="match status" value="1"/>
</dbReference>
<dbReference type="InterPro" id="IPR025049">
    <property type="entry name" value="Mfa-like_1"/>
</dbReference>
<sequence>MNTHIKTTVVMKTVNQIRFAALMAVAATLFGGCEKESDNVVDNAPVAARIMSGIDAMATCAANTAWAVGDAIGISTTSQGNTKYTNVKYSAAVNGDFTPAGKMQRDTIFFQDKADVSFAAYYPYNGANGTAPGTDGILSKTITADEQTPEGQAKFDYLFATATGSSASPNVKFQFRHCMSRLVLNFLPGNGIASLSELAYTISALALEGTFDTGTGKAKMTATGTGSLNLSVPYSADGMSSTLIVFPQQANSADIKIAMGGVDYAGTIDFPENSANNNVREFAPGHSYTYNITVNDTELTIKLADIKDWEGGDNPIDGGAFLN</sequence>
<dbReference type="InterPro" id="IPR042278">
    <property type="entry name" value="Mfa-like_1_N"/>
</dbReference>
<accession>A0A139LI46</accession>
<gene>
    <name evidence="1" type="ORF">HMPREF2531_02247</name>
</gene>
<dbReference type="CDD" id="cd13120">
    <property type="entry name" value="BF2867_like_N"/>
    <property type="match status" value="1"/>
</dbReference>
<dbReference type="PROSITE" id="PS51257">
    <property type="entry name" value="PROKAR_LIPOPROTEIN"/>
    <property type="match status" value="1"/>
</dbReference>
<comment type="caution">
    <text evidence="1">The sequence shown here is derived from an EMBL/GenBank/DDBJ whole genome shotgun (WGS) entry which is preliminary data.</text>
</comment>
<reference evidence="1 2" key="1">
    <citation type="submission" date="2016-02" db="EMBL/GenBank/DDBJ databases">
        <authorList>
            <person name="Wen L."/>
            <person name="He K."/>
            <person name="Yang H."/>
        </authorList>
    </citation>
    <scope>NUCLEOTIDE SEQUENCE [LARGE SCALE GENOMIC DNA]</scope>
    <source>
        <strain evidence="1 2">KLE1704</strain>
    </source>
</reference>
<dbReference type="Proteomes" id="UP000070319">
    <property type="component" value="Unassembled WGS sequence"/>
</dbReference>
<dbReference type="PATRIC" id="fig|329854.7.peg.2290"/>
<dbReference type="Gene3D" id="2.60.40.2630">
    <property type="match status" value="1"/>
</dbReference>
<proteinExistence type="predicted"/>
<dbReference type="EMBL" id="LTDF01000078">
    <property type="protein sequence ID" value="KXT51075.1"/>
    <property type="molecule type" value="Genomic_DNA"/>
</dbReference>
<evidence type="ECO:0000313" key="2">
    <source>
        <dbReference type="Proteomes" id="UP000070319"/>
    </source>
</evidence>
<dbReference type="Gene3D" id="2.60.40.2620">
    <property type="entry name" value="Fimbrillin-like"/>
    <property type="match status" value="1"/>
</dbReference>
<name>A0A139LI46_9BACE</name>
<evidence type="ECO:0000313" key="1">
    <source>
        <dbReference type="EMBL" id="KXT51075.1"/>
    </source>
</evidence>
<dbReference type="Pfam" id="PF13149">
    <property type="entry name" value="Mfa_like_1"/>
    <property type="match status" value="1"/>
</dbReference>
<dbReference type="AlphaFoldDB" id="A0A139LI46"/>